<evidence type="ECO:0008006" key="4">
    <source>
        <dbReference type="Google" id="ProtNLM"/>
    </source>
</evidence>
<sequence length="407" mass="44980">MNDDTEYDNAMNCANAYWQHPAEDGNTDQLPRQMTRRTERVICRLMTQAIYFANAWSSEVKDNIREDSVHNREIKGLIRCTIVDVYKDILTEAGCEGHWGTYYAWYVVDQMWEAMKDTWRDQHCNNGKYKTIELKTWNTRNKMKEWLKQDARVKKKLEQEQISDGCTGRKVQTREQLQKEGEIKDNADENKKDEELKTRMKADIMKHLGVVQQELEHEEEKLRASGAPAPTYDSVGAEDTKDAEIAKHMKGKIADVQEKLKPVIAKNAAAQEAAAKAANTPSKASPGGKKPAVSPPKVPEAPTDPVPEDKIPVPTPPSDAQAPAVGTGGRSDTPPADASAGTQKGKDAETAGKCTREPKVFTHSNTRFGLNGASATITLSIACSSENADDCDTTPQDSGPGSVLSEY</sequence>
<dbReference type="EMBL" id="KQ030416">
    <property type="protein sequence ID" value="KJP84736.1"/>
    <property type="molecule type" value="Genomic_DNA"/>
</dbReference>
<feature type="compositionally biased region" description="Basic and acidic residues" evidence="1">
    <location>
        <begin position="172"/>
        <end position="196"/>
    </location>
</feature>
<dbReference type="VEuPathDB" id="PlasmoDB:AK88_05631"/>
<keyword evidence="3" id="KW-1185">Reference proteome</keyword>
<feature type="compositionally biased region" description="Pro residues" evidence="1">
    <location>
        <begin position="293"/>
        <end position="305"/>
    </location>
</feature>
<evidence type="ECO:0000313" key="3">
    <source>
        <dbReference type="Proteomes" id="UP000054561"/>
    </source>
</evidence>
<name>A0A0D9QGA7_PLAFR</name>
<dbReference type="AlphaFoldDB" id="A0A0D9QGA7"/>
<accession>A0A0D9QGA7</accession>
<protein>
    <recommendedName>
        <fullName evidence="4">Schizont-infected cell agglutination extracellular alpha domain-containing protein</fullName>
    </recommendedName>
</protein>
<dbReference type="RefSeq" id="XP_012338656.1">
    <property type="nucleotide sequence ID" value="XM_012483233.1"/>
</dbReference>
<gene>
    <name evidence="2" type="ORF">AK88_05631</name>
</gene>
<dbReference type="GeneID" id="24270945"/>
<feature type="region of interest" description="Disordered" evidence="1">
    <location>
        <begin position="216"/>
        <end position="236"/>
    </location>
</feature>
<reference evidence="2 3" key="1">
    <citation type="submission" date="2014-03" db="EMBL/GenBank/DDBJ databases">
        <title>The Genome Sequence of Plasmodium fragile nilgiri.</title>
        <authorList>
            <consortium name="The Broad Institute Genomics Platform"/>
            <consortium name="The Broad Institute Genome Sequencing Center for Infectious Disease"/>
            <person name="Neafsey D."/>
            <person name="Duraisingh M."/>
            <person name="Young S.K."/>
            <person name="Zeng Q."/>
            <person name="Gargeya S."/>
            <person name="Abouelleil A."/>
            <person name="Alvarado L."/>
            <person name="Chapman S.B."/>
            <person name="Gainer-Dewar J."/>
            <person name="Goldberg J."/>
            <person name="Griggs A."/>
            <person name="Gujja S."/>
            <person name="Hansen M."/>
            <person name="Howarth C."/>
            <person name="Imamovic A."/>
            <person name="Larimer J."/>
            <person name="Pearson M."/>
            <person name="Poon T.W."/>
            <person name="Priest M."/>
            <person name="Roberts A."/>
            <person name="Saif S."/>
            <person name="Shea T."/>
            <person name="Sykes S."/>
            <person name="Wortman J."/>
            <person name="Nusbaum C."/>
            <person name="Birren B."/>
        </authorList>
    </citation>
    <scope>NUCLEOTIDE SEQUENCE [LARGE SCALE GENOMIC DNA]</scope>
    <source>
        <strain evidence="3">nilgiri</strain>
    </source>
</reference>
<feature type="compositionally biased region" description="Basic and acidic residues" evidence="1">
    <location>
        <begin position="344"/>
        <end position="360"/>
    </location>
</feature>
<organism evidence="2 3">
    <name type="scientific">Plasmodium fragile</name>
    <dbReference type="NCBI Taxonomy" id="5857"/>
    <lineage>
        <taxon>Eukaryota</taxon>
        <taxon>Sar</taxon>
        <taxon>Alveolata</taxon>
        <taxon>Apicomplexa</taxon>
        <taxon>Aconoidasida</taxon>
        <taxon>Haemosporida</taxon>
        <taxon>Plasmodiidae</taxon>
        <taxon>Plasmodium</taxon>
        <taxon>Plasmodium (Plasmodium)</taxon>
    </lineage>
</organism>
<evidence type="ECO:0000313" key="2">
    <source>
        <dbReference type="EMBL" id="KJP84736.1"/>
    </source>
</evidence>
<feature type="compositionally biased region" description="Low complexity" evidence="1">
    <location>
        <begin position="271"/>
        <end position="286"/>
    </location>
</feature>
<feature type="region of interest" description="Disordered" evidence="1">
    <location>
        <begin position="386"/>
        <end position="407"/>
    </location>
</feature>
<proteinExistence type="predicted"/>
<evidence type="ECO:0000256" key="1">
    <source>
        <dbReference type="SAM" id="MobiDB-lite"/>
    </source>
</evidence>
<dbReference type="Proteomes" id="UP000054561">
    <property type="component" value="Unassembled WGS sequence"/>
</dbReference>
<feature type="region of interest" description="Disordered" evidence="1">
    <location>
        <begin position="165"/>
        <end position="196"/>
    </location>
</feature>
<feature type="region of interest" description="Disordered" evidence="1">
    <location>
        <begin position="271"/>
        <end position="367"/>
    </location>
</feature>